<dbReference type="InterPro" id="IPR049012">
    <property type="entry name" value="Mutator_transp_dom"/>
</dbReference>
<keyword evidence="4" id="KW-1185">Reference proteome</keyword>
<protein>
    <submittedName>
        <fullName evidence="3">60 kDa chaperonin</fullName>
    </submittedName>
</protein>
<evidence type="ECO:0000259" key="2">
    <source>
        <dbReference type="Pfam" id="PF20700"/>
    </source>
</evidence>
<organism evidence="3 4">
    <name type="scientific">Frankliniella fusca</name>
    <dbReference type="NCBI Taxonomy" id="407009"/>
    <lineage>
        <taxon>Eukaryota</taxon>
        <taxon>Metazoa</taxon>
        <taxon>Ecdysozoa</taxon>
        <taxon>Arthropoda</taxon>
        <taxon>Hexapoda</taxon>
        <taxon>Insecta</taxon>
        <taxon>Pterygota</taxon>
        <taxon>Neoptera</taxon>
        <taxon>Paraneoptera</taxon>
        <taxon>Thysanoptera</taxon>
        <taxon>Terebrantia</taxon>
        <taxon>Thripoidea</taxon>
        <taxon>Thripidae</taxon>
        <taxon>Frankliniella</taxon>
    </lineage>
</organism>
<reference evidence="3" key="2">
    <citation type="journal article" date="2023" name="BMC Genomics">
        <title>Pest status, molecular evolution, and epigenetic factors derived from the genome assembly of Frankliniella fusca, a thysanopteran phytovirus vector.</title>
        <authorList>
            <person name="Catto M.A."/>
            <person name="Labadie P.E."/>
            <person name="Jacobson A.L."/>
            <person name="Kennedy G.G."/>
            <person name="Srinivasan R."/>
            <person name="Hunt B.G."/>
        </authorList>
    </citation>
    <scope>NUCLEOTIDE SEQUENCE</scope>
    <source>
        <strain evidence="3">PL_HMW_Pooled</strain>
    </source>
</reference>
<evidence type="ECO:0000313" key="4">
    <source>
        <dbReference type="Proteomes" id="UP001219518"/>
    </source>
</evidence>
<feature type="compositionally biased region" description="Basic and acidic residues" evidence="1">
    <location>
        <begin position="8"/>
        <end position="26"/>
    </location>
</feature>
<name>A0AAE1LL75_9NEOP</name>
<feature type="domain" description="Mutator-like transposase" evidence="2">
    <location>
        <begin position="3"/>
        <end position="153"/>
    </location>
</feature>
<comment type="caution">
    <text evidence="3">The sequence shown here is derived from an EMBL/GenBank/DDBJ whole genome shotgun (WGS) entry which is preliminary data.</text>
</comment>
<accession>A0AAE1LL75</accession>
<feature type="region of interest" description="Disordered" evidence="1">
    <location>
        <begin position="1"/>
        <end position="32"/>
    </location>
</feature>
<dbReference type="AlphaFoldDB" id="A0AAE1LL75"/>
<dbReference type="Proteomes" id="UP001219518">
    <property type="component" value="Unassembled WGS sequence"/>
</dbReference>
<sequence length="371" mass="41327">MSRTSRSKHCDRCERGHDKSDHDCRENWSGSSKAMEPDMAVEVVAKNKLLTSQNCNIGEMTMPAMFMLSRERESAYPVEKWSDISHIKRNLSNTLYALKLTDQTMIYIKKNFACLLEQNRNNVEATEDAPENLVPHIFGDHTSCSNIGSGVWCRYSEDPVNYKHSGLPHGKPLSNPTPKATLSKTMERYAKAAKKIAPGGSSQANESFNNIVCTKAPKYKYYGGSESFDFRLASAVLQKNEGTKYVSGTMHKLSLSPGSESAKVREMKDHKRSSRATLQKSKEIKKRRSELKKQKSSTVSAAERRKGITYSTGCDVEGITSLLQNPTVLTMAPYGRSRSCRADSYKISMKNTTKNVQILDAGLMANSSSFA</sequence>
<dbReference type="EMBL" id="JAHWGI010001147">
    <property type="protein sequence ID" value="KAK3923615.1"/>
    <property type="molecule type" value="Genomic_DNA"/>
</dbReference>
<feature type="region of interest" description="Disordered" evidence="1">
    <location>
        <begin position="255"/>
        <end position="302"/>
    </location>
</feature>
<proteinExistence type="predicted"/>
<gene>
    <name evidence="3" type="ORF">KUF71_002023</name>
</gene>
<evidence type="ECO:0000256" key="1">
    <source>
        <dbReference type="SAM" id="MobiDB-lite"/>
    </source>
</evidence>
<evidence type="ECO:0000313" key="3">
    <source>
        <dbReference type="EMBL" id="KAK3923615.1"/>
    </source>
</evidence>
<reference evidence="3" key="1">
    <citation type="submission" date="2021-07" db="EMBL/GenBank/DDBJ databases">
        <authorList>
            <person name="Catto M.A."/>
            <person name="Jacobson A."/>
            <person name="Kennedy G."/>
            <person name="Labadie P."/>
            <person name="Hunt B.G."/>
            <person name="Srinivasan R."/>
        </authorList>
    </citation>
    <scope>NUCLEOTIDE SEQUENCE</scope>
    <source>
        <strain evidence="3">PL_HMW_Pooled</strain>
        <tissue evidence="3">Head</tissue>
    </source>
</reference>
<dbReference type="Pfam" id="PF20700">
    <property type="entry name" value="Mutator"/>
    <property type="match status" value="1"/>
</dbReference>